<keyword evidence="9 18" id="KW-0460">Magnesium</keyword>
<evidence type="ECO:0000313" key="21">
    <source>
        <dbReference type="Proteomes" id="UP001161409"/>
    </source>
</evidence>
<name>A0ABQ5U6J0_9PROT</name>
<comment type="catalytic activity">
    <reaction evidence="15 18">
        <text>alpha-D-glucosamine 1-phosphate + acetyl-CoA = N-acetyl-alpha-D-glucosamine 1-phosphate + CoA + H(+)</text>
        <dbReference type="Rhea" id="RHEA:13725"/>
        <dbReference type="ChEBI" id="CHEBI:15378"/>
        <dbReference type="ChEBI" id="CHEBI:57287"/>
        <dbReference type="ChEBI" id="CHEBI:57288"/>
        <dbReference type="ChEBI" id="CHEBI:57776"/>
        <dbReference type="ChEBI" id="CHEBI:58516"/>
        <dbReference type="EC" id="2.3.1.157"/>
    </reaction>
</comment>
<dbReference type="InterPro" id="IPR011004">
    <property type="entry name" value="Trimer_LpxA-like_sf"/>
</dbReference>
<feature type="binding site" evidence="18">
    <location>
        <position position="56"/>
    </location>
    <ligand>
        <name>UDP-N-acetyl-alpha-D-glucosamine</name>
        <dbReference type="ChEBI" id="CHEBI:57705"/>
    </ligand>
</feature>
<dbReference type="EMBL" id="BSNF01000008">
    <property type="protein sequence ID" value="GLQ07011.1"/>
    <property type="molecule type" value="Genomic_DNA"/>
</dbReference>
<reference evidence="20" key="1">
    <citation type="journal article" date="2014" name="Int. J. Syst. Evol. Microbiol.">
        <title>Complete genome of a new Firmicutes species belonging to the dominant human colonic microbiota ('Ruminococcus bicirculans') reveals two chromosomes and a selective capacity to utilize plant glucans.</title>
        <authorList>
            <consortium name="NISC Comparative Sequencing Program"/>
            <person name="Wegmann U."/>
            <person name="Louis P."/>
            <person name="Goesmann A."/>
            <person name="Henrissat B."/>
            <person name="Duncan S.H."/>
            <person name="Flint H.J."/>
        </authorList>
    </citation>
    <scope>NUCLEOTIDE SEQUENCE</scope>
    <source>
        <strain evidence="20">NBRC 103408</strain>
    </source>
</reference>
<comment type="pathway">
    <text evidence="18">Nucleotide-sugar biosynthesis; UDP-N-acetyl-alpha-D-glucosamine biosynthesis; UDP-N-acetyl-alpha-D-glucosamine from N-acetyl-alpha-D-glucosamine 1-phosphate: step 1/1.</text>
</comment>
<dbReference type="HAMAP" id="MF_01631">
    <property type="entry name" value="GlmU"/>
    <property type="match status" value="1"/>
</dbReference>
<comment type="caution">
    <text evidence="18">Lacks conserved residue(s) required for the propagation of feature annotation.</text>
</comment>
<keyword evidence="6 18" id="KW-0548">Nucleotidyltransferase</keyword>
<evidence type="ECO:0000313" key="20">
    <source>
        <dbReference type="EMBL" id="GLQ07011.1"/>
    </source>
</evidence>
<sequence length="432" mass="45650">MKSSKAKVLHQIAGRPMISHLLSTVDEMQPARKIVVVAPHMDDVRAEVAPAETAIQPEALGTGSAVAAALPALEGFDGSVLVLFGDCPLITLETLQDMAAGLEGDDNTAAVILGFEPEDPAEYGRLVVAEDGTLDAIVEYADASEAERAIRICNSGVMAIRGRHLKDLITSIDNNNAKNEYYLTSIVEIAKAKGLTCKVAMGDEEELLGVNNRVQLAEAEAVVQKRWRVSAMMGGATLIDPASVFLSHDTRLGRDVVIEPNVVFGPGVVVGDGVRIKAHSHIEGAVIGNGAQVGPFARLRPGAVLAEDVKIGNFVEIKKSDLEKGAKVSHLSYIGDARVGAEANIGAGTITCNYDGYDKYRTDIGKGAFIGSNTALVAPVVIGDGAIVGAGSTVARDVEADALALVRAEQVHKQGWAERFRKMKLRLKNKTS</sequence>
<evidence type="ECO:0000256" key="6">
    <source>
        <dbReference type="ARBA" id="ARBA00022695"/>
    </source>
</evidence>
<dbReference type="Gene3D" id="2.160.10.10">
    <property type="entry name" value="Hexapeptide repeat proteins"/>
    <property type="match status" value="1"/>
</dbReference>
<feature type="binding site" evidence="18">
    <location>
        <position position="344"/>
    </location>
    <ligand>
        <name>UDP-N-acetyl-alpha-D-glucosamine</name>
        <dbReference type="ChEBI" id="CHEBI:57705"/>
    </ligand>
</feature>
<keyword evidence="10 18" id="KW-0133">Cell shape</keyword>
<dbReference type="Proteomes" id="UP001161409">
    <property type="component" value="Unassembled WGS sequence"/>
</dbReference>
<organism evidence="20 21">
    <name type="scientific">Sneathiella chinensis</name>
    <dbReference type="NCBI Taxonomy" id="349750"/>
    <lineage>
        <taxon>Bacteria</taxon>
        <taxon>Pseudomonadati</taxon>
        <taxon>Pseudomonadota</taxon>
        <taxon>Alphaproteobacteria</taxon>
        <taxon>Sneathiellales</taxon>
        <taxon>Sneathiellaceae</taxon>
        <taxon>Sneathiella</taxon>
    </lineage>
</organism>
<proteinExistence type="inferred from homology"/>
<evidence type="ECO:0000256" key="14">
    <source>
        <dbReference type="ARBA" id="ARBA00023316"/>
    </source>
</evidence>
<feature type="binding site" evidence="18">
    <location>
        <position position="300"/>
    </location>
    <ligand>
        <name>UDP-N-acetyl-alpha-D-glucosamine</name>
        <dbReference type="ChEBI" id="CHEBI:57705"/>
    </ligand>
</feature>
<dbReference type="EC" id="2.7.7.23" evidence="18"/>
<dbReference type="InterPro" id="IPR001451">
    <property type="entry name" value="Hexapep"/>
</dbReference>
<feature type="binding site" evidence="18">
    <location>
        <position position="86"/>
    </location>
    <ligand>
        <name>Mg(2+)</name>
        <dbReference type="ChEBI" id="CHEBI:18420"/>
    </ligand>
</feature>
<dbReference type="SUPFAM" id="SSF53448">
    <property type="entry name" value="Nucleotide-diphospho-sugar transferases"/>
    <property type="match status" value="1"/>
</dbReference>
<comment type="subcellular location">
    <subcellularLocation>
        <location evidence="1 18">Cytoplasm</location>
    </subcellularLocation>
</comment>
<feature type="binding site" evidence="18">
    <location>
        <begin position="61"/>
        <end position="62"/>
    </location>
    <ligand>
        <name>UDP-N-acetyl-alpha-D-glucosamine</name>
        <dbReference type="ChEBI" id="CHEBI:57705"/>
    </ligand>
</feature>
<evidence type="ECO:0000256" key="8">
    <source>
        <dbReference type="ARBA" id="ARBA00022737"/>
    </source>
</evidence>
<evidence type="ECO:0000259" key="19">
    <source>
        <dbReference type="Pfam" id="PF12804"/>
    </source>
</evidence>
<evidence type="ECO:0000256" key="3">
    <source>
        <dbReference type="ARBA" id="ARBA00007947"/>
    </source>
</evidence>
<keyword evidence="7 18" id="KW-0479">Metal-binding</keyword>
<evidence type="ECO:0000256" key="4">
    <source>
        <dbReference type="ARBA" id="ARBA00022490"/>
    </source>
</evidence>
<dbReference type="PANTHER" id="PTHR43584:SF3">
    <property type="entry name" value="BIFUNCTIONAL PROTEIN GLMU"/>
    <property type="match status" value="1"/>
</dbReference>
<feature type="binding site" evidence="18">
    <location>
        <position position="407"/>
    </location>
    <ligand>
        <name>acetyl-CoA</name>
        <dbReference type="ChEBI" id="CHEBI:57288"/>
    </ligand>
</feature>
<dbReference type="NCBIfam" id="TIGR01173">
    <property type="entry name" value="glmU"/>
    <property type="match status" value="1"/>
</dbReference>
<dbReference type="InterPro" id="IPR050065">
    <property type="entry name" value="GlmU-like"/>
</dbReference>
<dbReference type="Gene3D" id="3.90.550.10">
    <property type="entry name" value="Spore Coat Polysaccharide Biosynthesis Protein SpsA, Chain A"/>
    <property type="match status" value="1"/>
</dbReference>
<dbReference type="PROSITE" id="PS00101">
    <property type="entry name" value="HEXAPEP_TRANSFERASES"/>
    <property type="match status" value="1"/>
</dbReference>
<comment type="cofactor">
    <cofactor evidence="18">
        <name>Mg(2+)</name>
        <dbReference type="ChEBI" id="CHEBI:18420"/>
    </cofactor>
    <text evidence="18">Binds 1 Mg(2+) ion per subunit.</text>
</comment>
<feature type="binding site" evidence="18">
    <location>
        <position position="390"/>
    </location>
    <ligand>
        <name>acetyl-CoA</name>
        <dbReference type="ChEBI" id="CHEBI:57288"/>
    </ligand>
</feature>
<feature type="binding site" evidence="18">
    <location>
        <position position="154"/>
    </location>
    <ligand>
        <name>UDP-N-acetyl-alpha-D-glucosamine</name>
        <dbReference type="ChEBI" id="CHEBI:57705"/>
    </ligand>
</feature>
<protein>
    <recommendedName>
        <fullName evidence="18">Bifunctional protein GlmU</fullName>
    </recommendedName>
    <domain>
        <recommendedName>
            <fullName evidence="18">UDP-N-acetylglucosamine pyrophosphorylase</fullName>
            <ecNumber evidence="18">2.7.7.23</ecNumber>
        </recommendedName>
        <alternativeName>
            <fullName evidence="18">N-acetylglucosamine-1-phosphate uridyltransferase</fullName>
        </alternativeName>
    </domain>
    <domain>
        <recommendedName>
            <fullName evidence="18">Glucosamine-1-phosphate N-acetyltransferase</fullName>
            <ecNumber evidence="18">2.3.1.157</ecNumber>
        </recommendedName>
    </domain>
</protein>
<evidence type="ECO:0000256" key="5">
    <source>
        <dbReference type="ARBA" id="ARBA00022679"/>
    </source>
</evidence>
<dbReference type="InterPro" id="IPR038009">
    <property type="entry name" value="GlmU_C_LbH"/>
</dbReference>
<comment type="similarity">
    <text evidence="3 18">In the N-terminal section; belongs to the N-acetylglucosamine-1-phosphate uridyltransferase family.</text>
</comment>
<feature type="region of interest" description="N-acetyltransferase" evidence="18">
    <location>
        <begin position="235"/>
        <end position="432"/>
    </location>
</feature>
<evidence type="ECO:0000256" key="12">
    <source>
        <dbReference type="ARBA" id="ARBA00023268"/>
    </source>
</evidence>
<feature type="binding site" evidence="18">
    <location>
        <position position="211"/>
    </location>
    <ligand>
        <name>UDP-N-acetyl-alpha-D-glucosamine</name>
        <dbReference type="ChEBI" id="CHEBI:57705"/>
    </ligand>
</feature>
<evidence type="ECO:0000256" key="16">
    <source>
        <dbReference type="ARBA" id="ARBA00048493"/>
    </source>
</evidence>
<evidence type="ECO:0000256" key="7">
    <source>
        <dbReference type="ARBA" id="ARBA00022723"/>
    </source>
</evidence>
<evidence type="ECO:0000256" key="17">
    <source>
        <dbReference type="ARBA" id="ARBA00049628"/>
    </source>
</evidence>
<comment type="function">
    <text evidence="17 18">Catalyzes the last two sequential reactions in the de novo biosynthetic pathway for UDP-N-acetylglucosamine (UDP-GlcNAc). The C-terminal domain catalyzes the transfer of acetyl group from acetyl coenzyme A to glucosamine-1-phosphate (GlcN-1-P) to produce N-acetylglucosamine-1-phosphate (GlcNAc-1-P), which is converted into UDP-GlcNAc by the transfer of uridine 5-monophosphate (from uridine 5-triphosphate), a reaction catalyzed by the N-terminal domain.</text>
</comment>
<evidence type="ECO:0000256" key="2">
    <source>
        <dbReference type="ARBA" id="ARBA00007707"/>
    </source>
</evidence>
<comment type="similarity">
    <text evidence="2 18">In the C-terminal section; belongs to the transferase hexapeptide repeat family.</text>
</comment>
<dbReference type="SUPFAM" id="SSF51161">
    <property type="entry name" value="Trimeric LpxA-like enzymes"/>
    <property type="match status" value="1"/>
</dbReference>
<feature type="binding site" evidence="18">
    <location>
        <position position="318"/>
    </location>
    <ligand>
        <name>UDP-N-acetyl-alpha-D-glucosamine</name>
        <dbReference type="ChEBI" id="CHEBI:57705"/>
    </ligand>
</feature>
<feature type="binding site" evidence="18">
    <location>
        <position position="7"/>
    </location>
    <ligand>
        <name>UDP-N-acetyl-alpha-D-glucosamine</name>
        <dbReference type="ChEBI" id="CHEBI:57705"/>
    </ligand>
</feature>
<feature type="binding site" evidence="18">
    <location>
        <position position="347"/>
    </location>
    <ligand>
        <name>acetyl-CoA</name>
        <dbReference type="ChEBI" id="CHEBI:57288"/>
    </ligand>
</feature>
<evidence type="ECO:0000256" key="11">
    <source>
        <dbReference type="ARBA" id="ARBA00022984"/>
    </source>
</evidence>
<dbReference type="Pfam" id="PF00132">
    <property type="entry name" value="Hexapep"/>
    <property type="match status" value="2"/>
</dbReference>
<keyword evidence="13 18" id="KW-0012">Acyltransferase</keyword>
<keyword evidence="4 18" id="KW-0963">Cytoplasm</keyword>
<dbReference type="EC" id="2.3.1.157" evidence="18"/>
<keyword evidence="8 18" id="KW-0677">Repeat</keyword>
<gene>
    <name evidence="18 20" type="primary">glmU</name>
    <name evidence="20" type="ORF">GCM10007924_22320</name>
</gene>
<feature type="active site" description="Proton acceptor" evidence="18">
    <location>
        <position position="330"/>
    </location>
</feature>
<evidence type="ECO:0000256" key="18">
    <source>
        <dbReference type="HAMAP-Rule" id="MF_01631"/>
    </source>
</evidence>
<keyword evidence="14 18" id="KW-0961">Cell wall biogenesis/degradation</keyword>
<feature type="binding site" evidence="18">
    <location>
        <position position="333"/>
    </location>
    <ligand>
        <name>UDP-N-acetyl-alpha-D-glucosamine</name>
        <dbReference type="ChEBI" id="CHEBI:57705"/>
    </ligand>
</feature>
<dbReference type="CDD" id="cd02540">
    <property type="entry name" value="GT2_GlmU_N_bac"/>
    <property type="match status" value="1"/>
</dbReference>
<comment type="pathway">
    <text evidence="18">Bacterial outer membrane biogenesis; LPS lipid A biosynthesis.</text>
</comment>
<dbReference type="InterPro" id="IPR025877">
    <property type="entry name" value="MobA-like_NTP_Trfase"/>
</dbReference>
<keyword evidence="5 18" id="KW-0808">Transferase</keyword>
<feature type="domain" description="MobA-like NTP transferase" evidence="19">
    <location>
        <begin position="6"/>
        <end position="149"/>
    </location>
</feature>
<keyword evidence="11 18" id="KW-0573">Peptidoglycan synthesis</keyword>
<feature type="region of interest" description="Pyrophosphorylase" evidence="18">
    <location>
        <begin position="1"/>
        <end position="213"/>
    </location>
</feature>
<evidence type="ECO:0000256" key="10">
    <source>
        <dbReference type="ARBA" id="ARBA00022960"/>
    </source>
</evidence>
<keyword evidence="21" id="KW-1185">Reference proteome</keyword>
<dbReference type="InterPro" id="IPR018357">
    <property type="entry name" value="Hexapep_transf_CS"/>
</dbReference>
<dbReference type="PANTHER" id="PTHR43584">
    <property type="entry name" value="NUCLEOTIDYL TRANSFERASE"/>
    <property type="match status" value="1"/>
</dbReference>
<comment type="caution">
    <text evidence="20">The sequence shown here is derived from an EMBL/GenBank/DDBJ whole genome shotgun (WGS) entry which is preliminary data.</text>
</comment>
<dbReference type="NCBIfam" id="NF010933">
    <property type="entry name" value="PRK14353.1"/>
    <property type="match status" value="1"/>
</dbReference>
<dbReference type="InterPro" id="IPR029044">
    <property type="entry name" value="Nucleotide-diphossugar_trans"/>
</dbReference>
<evidence type="ECO:0000256" key="15">
    <source>
        <dbReference type="ARBA" id="ARBA00048247"/>
    </source>
</evidence>
<feature type="binding site" evidence="18">
    <location>
        <position position="124"/>
    </location>
    <ligand>
        <name>UDP-N-acetyl-alpha-D-glucosamine</name>
        <dbReference type="ChEBI" id="CHEBI:57705"/>
    </ligand>
</feature>
<comment type="pathway">
    <text evidence="18">Nucleotide-sugar biosynthesis; UDP-N-acetyl-alpha-D-glucosamine biosynthesis; N-acetyl-alpha-D-glucosamine 1-phosphate from alpha-D-glucosamine 6-phosphate (route II): step 2/2.</text>
</comment>
<evidence type="ECO:0000256" key="9">
    <source>
        <dbReference type="ARBA" id="ARBA00022842"/>
    </source>
</evidence>
<feature type="binding site" evidence="18">
    <location>
        <position position="372"/>
    </location>
    <ligand>
        <name>acetyl-CoA</name>
        <dbReference type="ChEBI" id="CHEBI:57288"/>
    </ligand>
</feature>
<accession>A0ABQ5U6J0</accession>
<comment type="catalytic activity">
    <reaction evidence="16 18">
        <text>N-acetyl-alpha-D-glucosamine 1-phosphate + UTP + H(+) = UDP-N-acetyl-alpha-D-glucosamine + diphosphate</text>
        <dbReference type="Rhea" id="RHEA:13509"/>
        <dbReference type="ChEBI" id="CHEBI:15378"/>
        <dbReference type="ChEBI" id="CHEBI:33019"/>
        <dbReference type="ChEBI" id="CHEBI:46398"/>
        <dbReference type="ChEBI" id="CHEBI:57705"/>
        <dbReference type="ChEBI" id="CHEBI:57776"/>
        <dbReference type="EC" id="2.7.7.23"/>
    </reaction>
</comment>
<reference evidence="20" key="2">
    <citation type="submission" date="2023-01" db="EMBL/GenBank/DDBJ databases">
        <title>Draft genome sequence of Sneathiella chinensis strain NBRC 103408.</title>
        <authorList>
            <person name="Sun Q."/>
            <person name="Mori K."/>
        </authorList>
    </citation>
    <scope>NUCLEOTIDE SEQUENCE</scope>
    <source>
        <strain evidence="20">NBRC 103408</strain>
    </source>
</reference>
<feature type="binding site" evidence="18">
    <location>
        <begin position="353"/>
        <end position="354"/>
    </location>
    <ligand>
        <name>acetyl-CoA</name>
        <dbReference type="ChEBI" id="CHEBI:57288"/>
    </ligand>
</feature>
<evidence type="ECO:0000256" key="13">
    <source>
        <dbReference type="ARBA" id="ARBA00023315"/>
    </source>
</evidence>
<evidence type="ECO:0000256" key="1">
    <source>
        <dbReference type="ARBA" id="ARBA00004496"/>
    </source>
</evidence>
<dbReference type="InterPro" id="IPR005882">
    <property type="entry name" value="Bifunctional_GlmU"/>
</dbReference>
<feature type="binding site" evidence="18">
    <location>
        <position position="139"/>
    </location>
    <ligand>
        <name>UDP-N-acetyl-alpha-D-glucosamine</name>
        <dbReference type="ChEBI" id="CHEBI:57705"/>
    </ligand>
</feature>
<feature type="region of interest" description="Linker" evidence="18">
    <location>
        <begin position="214"/>
        <end position="234"/>
    </location>
</feature>
<feature type="binding site" evidence="18">
    <location>
        <position position="211"/>
    </location>
    <ligand>
        <name>Mg(2+)</name>
        <dbReference type="ChEBI" id="CHEBI:18420"/>
    </ligand>
</feature>
<comment type="subunit">
    <text evidence="18">Homotrimer.</text>
</comment>
<dbReference type="Pfam" id="PF12804">
    <property type="entry name" value="NTP_transf_3"/>
    <property type="match status" value="1"/>
</dbReference>
<keyword evidence="12 18" id="KW-0511">Multifunctional enzyme</keyword>
<dbReference type="CDD" id="cd03353">
    <property type="entry name" value="LbH_GlmU_C"/>
    <property type="match status" value="1"/>
</dbReference>